<feature type="transmembrane region" description="Helical" evidence="2">
    <location>
        <begin position="170"/>
        <end position="203"/>
    </location>
</feature>
<keyword evidence="2" id="KW-1133">Transmembrane helix</keyword>
<organism evidence="3 4">
    <name type="scientific">Turnera subulata</name>
    <dbReference type="NCBI Taxonomy" id="218843"/>
    <lineage>
        <taxon>Eukaryota</taxon>
        <taxon>Viridiplantae</taxon>
        <taxon>Streptophyta</taxon>
        <taxon>Embryophyta</taxon>
        <taxon>Tracheophyta</taxon>
        <taxon>Spermatophyta</taxon>
        <taxon>Magnoliopsida</taxon>
        <taxon>eudicotyledons</taxon>
        <taxon>Gunneridae</taxon>
        <taxon>Pentapetalae</taxon>
        <taxon>rosids</taxon>
        <taxon>fabids</taxon>
        <taxon>Malpighiales</taxon>
        <taxon>Passifloraceae</taxon>
        <taxon>Turnera</taxon>
    </lineage>
</organism>
<protein>
    <submittedName>
        <fullName evidence="3">Uncharacterized protein</fullName>
    </submittedName>
</protein>
<gene>
    <name evidence="3" type="ORF">Tsubulata_014248</name>
</gene>
<accession>A0A9Q0G286</accession>
<dbReference type="Proteomes" id="UP001141552">
    <property type="component" value="Unassembled WGS sequence"/>
</dbReference>
<reference evidence="3" key="2">
    <citation type="journal article" date="2023" name="Plants (Basel)">
        <title>Annotation of the Turnera subulata (Passifloraceae) Draft Genome Reveals the S-Locus Evolved after the Divergence of Turneroideae from Passifloroideae in a Stepwise Manner.</title>
        <authorList>
            <person name="Henning P.M."/>
            <person name="Roalson E.H."/>
            <person name="Mir W."/>
            <person name="McCubbin A.G."/>
            <person name="Shore J.S."/>
        </authorList>
    </citation>
    <scope>NUCLEOTIDE SEQUENCE</scope>
    <source>
        <strain evidence="3">F60SS</strain>
    </source>
</reference>
<dbReference type="OrthoDB" id="785439at2759"/>
<name>A0A9Q0G286_9ROSI</name>
<dbReference type="AlphaFoldDB" id="A0A9Q0G286"/>
<evidence type="ECO:0000256" key="2">
    <source>
        <dbReference type="SAM" id="Phobius"/>
    </source>
</evidence>
<sequence>MEIDGGGGGVFLLLTKQPTFPTTKLARHNPLFLRLCKFKTTHDNKHYSFCSRHCSNYYYYYNNTLTRSGKSYLGIIGTVTSTVRCGRWDANAEASGPRRFKFKYRDKNRTGSSRNDGVDGGQGSFTRRRKRKWLSSDPPRREAQEEIGFWDEVIDGLWILKVFRSYGLTLVPIIISLILATGLGAFLAVFTICLGLSALIYAIDKLLGRRQSEPKRNVRRKERPSSRTSPYTWVDDKEEQEEEEEGEEEWENMGYQSWVVDENGSVSKDGENAPQFGGWDDIDGLGSVPRPAHTSGRQRKTPSENGKLSETGRESGMFTKTGRESDTPLLLRLLIAVFPFLGSWTKMFW</sequence>
<feature type="transmembrane region" description="Helical" evidence="2">
    <location>
        <begin position="329"/>
        <end position="347"/>
    </location>
</feature>
<feature type="compositionally biased region" description="Acidic residues" evidence="1">
    <location>
        <begin position="236"/>
        <end position="251"/>
    </location>
</feature>
<dbReference type="PANTHER" id="PTHR35719:SF2">
    <property type="entry name" value="ABC TRANSMEMBRANE TYPE-1 DOMAIN-CONTAINING PROTEIN"/>
    <property type="match status" value="1"/>
</dbReference>
<dbReference type="EMBL" id="JAKUCV010002650">
    <property type="protein sequence ID" value="KAJ4841887.1"/>
    <property type="molecule type" value="Genomic_DNA"/>
</dbReference>
<comment type="caution">
    <text evidence="3">The sequence shown here is derived from an EMBL/GenBank/DDBJ whole genome shotgun (WGS) entry which is preliminary data.</text>
</comment>
<dbReference type="PANTHER" id="PTHR35719">
    <property type="entry name" value="OS01G0680600 PROTEIN"/>
    <property type="match status" value="1"/>
</dbReference>
<evidence type="ECO:0000313" key="3">
    <source>
        <dbReference type="EMBL" id="KAJ4841887.1"/>
    </source>
</evidence>
<feature type="region of interest" description="Disordered" evidence="1">
    <location>
        <begin position="213"/>
        <end position="323"/>
    </location>
</feature>
<proteinExistence type="predicted"/>
<keyword evidence="2" id="KW-0472">Membrane</keyword>
<keyword evidence="2" id="KW-0812">Transmembrane</keyword>
<keyword evidence="4" id="KW-1185">Reference proteome</keyword>
<reference evidence="3" key="1">
    <citation type="submission" date="2022-02" db="EMBL/GenBank/DDBJ databases">
        <authorList>
            <person name="Henning P.M."/>
            <person name="McCubbin A.G."/>
            <person name="Shore J.S."/>
        </authorList>
    </citation>
    <scope>NUCLEOTIDE SEQUENCE</scope>
    <source>
        <strain evidence="3">F60SS</strain>
        <tissue evidence="3">Leaves</tissue>
    </source>
</reference>
<evidence type="ECO:0000313" key="4">
    <source>
        <dbReference type="Proteomes" id="UP001141552"/>
    </source>
</evidence>
<evidence type="ECO:0000256" key="1">
    <source>
        <dbReference type="SAM" id="MobiDB-lite"/>
    </source>
</evidence>